<keyword evidence="1" id="KW-0812">Transmembrane</keyword>
<keyword evidence="1" id="KW-0472">Membrane</keyword>
<evidence type="ECO:0000259" key="2">
    <source>
        <dbReference type="Pfam" id="PF10260"/>
    </source>
</evidence>
<organism evidence="3 4">
    <name type="scientific">Clavelina lepadiformis</name>
    <name type="common">Light-bulb sea squirt</name>
    <name type="synonym">Ascidia lepadiformis</name>
    <dbReference type="NCBI Taxonomy" id="159417"/>
    <lineage>
        <taxon>Eukaryota</taxon>
        <taxon>Metazoa</taxon>
        <taxon>Chordata</taxon>
        <taxon>Tunicata</taxon>
        <taxon>Ascidiacea</taxon>
        <taxon>Aplousobranchia</taxon>
        <taxon>Clavelinidae</taxon>
        <taxon>Clavelina</taxon>
    </lineage>
</organism>
<evidence type="ECO:0000313" key="3">
    <source>
        <dbReference type="EMBL" id="CAK8695910.1"/>
    </source>
</evidence>
<dbReference type="InterPro" id="IPR039159">
    <property type="entry name" value="SAYSD1"/>
</dbReference>
<keyword evidence="1" id="KW-1133">Transmembrane helix</keyword>
<dbReference type="PANTHER" id="PTHR13527">
    <property type="entry name" value="SAYSVFN DOMAIN-CONTAINING PROTEIN 1"/>
    <property type="match status" value="1"/>
</dbReference>
<evidence type="ECO:0000256" key="1">
    <source>
        <dbReference type="SAM" id="Phobius"/>
    </source>
</evidence>
<feature type="domain" description="SAYSvFN" evidence="2">
    <location>
        <begin position="73"/>
        <end position="141"/>
    </location>
</feature>
<dbReference type="PANTHER" id="PTHR13527:SF0">
    <property type="entry name" value="SAYSVFN DOMAIN-CONTAINING PROTEIN 1"/>
    <property type="match status" value="1"/>
</dbReference>
<keyword evidence="4" id="KW-1185">Reference proteome</keyword>
<protein>
    <recommendedName>
        <fullName evidence="2">SAYSvFN domain-containing protein</fullName>
    </recommendedName>
</protein>
<dbReference type="EMBL" id="CAWYQH010000152">
    <property type="protein sequence ID" value="CAK8695910.1"/>
    <property type="molecule type" value="Genomic_DNA"/>
</dbReference>
<comment type="caution">
    <text evidence="3">The sequence shown here is derived from an EMBL/GenBank/DDBJ whole genome shotgun (WGS) entry which is preliminary data.</text>
</comment>
<gene>
    <name evidence="3" type="ORF">CVLEPA_LOCUS29115</name>
</gene>
<name>A0ABP0H0A2_CLALP</name>
<proteinExistence type="predicted"/>
<dbReference type="InterPro" id="IPR019387">
    <property type="entry name" value="SAYSvFN_dom"/>
</dbReference>
<reference evidence="3 4" key="1">
    <citation type="submission" date="2024-02" db="EMBL/GenBank/DDBJ databases">
        <authorList>
            <person name="Daric V."/>
            <person name="Darras S."/>
        </authorList>
    </citation>
    <scope>NUCLEOTIDE SEQUENCE [LARGE SCALE GENOMIC DNA]</scope>
</reference>
<sequence>MEKKLSEYRARKQAEFGKTCRTLSRPSSTKRPHVLVAWWRRFTNYVIKSSAYEATVTKLKALPVVGKPFILKMLLWLLLFGLFVELEFGIVYVVLSFFVIIYYNTSTKKRGKNELSAYSVFNKDFERLDGTFTAEQFEKELTHRM</sequence>
<dbReference type="Pfam" id="PF10260">
    <property type="entry name" value="SAYSvFN"/>
    <property type="match status" value="1"/>
</dbReference>
<evidence type="ECO:0000313" key="4">
    <source>
        <dbReference type="Proteomes" id="UP001642483"/>
    </source>
</evidence>
<accession>A0ABP0H0A2</accession>
<feature type="transmembrane region" description="Helical" evidence="1">
    <location>
        <begin position="73"/>
        <end position="103"/>
    </location>
</feature>
<dbReference type="Proteomes" id="UP001642483">
    <property type="component" value="Unassembled WGS sequence"/>
</dbReference>